<evidence type="ECO:0000313" key="2">
    <source>
        <dbReference type="Proteomes" id="UP000492821"/>
    </source>
</evidence>
<proteinExistence type="predicted"/>
<keyword evidence="1" id="KW-0732">Signal</keyword>
<evidence type="ECO:0000313" key="3">
    <source>
        <dbReference type="WBParaSite" id="Pan_g8190.t1"/>
    </source>
</evidence>
<name>A0A7E4W6H4_PANRE</name>
<feature type="signal peptide" evidence="1">
    <location>
        <begin position="1"/>
        <end position="26"/>
    </location>
</feature>
<sequence>MMFLRVAIGFYLSIIALVVTLHPAIAVLCEEKCPGVLVCCYNPHISKNECVHKNCHKQWCKDCFKNGTMIDLSMFSNVNKTDFQYLLDFFKVDKTMWVLISARLIPRLYKILRRYSAMHITVIIGLSTGIQDSG</sequence>
<dbReference type="AlphaFoldDB" id="A0A7E4W6H4"/>
<reference evidence="3" key="2">
    <citation type="submission" date="2020-10" db="UniProtKB">
        <authorList>
            <consortium name="WormBaseParasite"/>
        </authorList>
    </citation>
    <scope>IDENTIFICATION</scope>
</reference>
<dbReference type="Proteomes" id="UP000492821">
    <property type="component" value="Unassembled WGS sequence"/>
</dbReference>
<protein>
    <submittedName>
        <fullName evidence="3">ORF8</fullName>
    </submittedName>
</protein>
<reference evidence="2" key="1">
    <citation type="journal article" date="2013" name="Genetics">
        <title>The draft genome and transcriptome of Panagrellus redivivus are shaped by the harsh demands of a free-living lifestyle.</title>
        <authorList>
            <person name="Srinivasan J."/>
            <person name="Dillman A.R."/>
            <person name="Macchietto M.G."/>
            <person name="Heikkinen L."/>
            <person name="Lakso M."/>
            <person name="Fracchia K.M."/>
            <person name="Antoshechkin I."/>
            <person name="Mortazavi A."/>
            <person name="Wong G."/>
            <person name="Sternberg P.W."/>
        </authorList>
    </citation>
    <scope>NUCLEOTIDE SEQUENCE [LARGE SCALE GENOMIC DNA]</scope>
    <source>
        <strain evidence="2">MT8872</strain>
    </source>
</reference>
<evidence type="ECO:0000256" key="1">
    <source>
        <dbReference type="SAM" id="SignalP"/>
    </source>
</evidence>
<organism evidence="2 3">
    <name type="scientific">Panagrellus redivivus</name>
    <name type="common">Microworm</name>
    <dbReference type="NCBI Taxonomy" id="6233"/>
    <lineage>
        <taxon>Eukaryota</taxon>
        <taxon>Metazoa</taxon>
        <taxon>Ecdysozoa</taxon>
        <taxon>Nematoda</taxon>
        <taxon>Chromadorea</taxon>
        <taxon>Rhabditida</taxon>
        <taxon>Tylenchina</taxon>
        <taxon>Panagrolaimomorpha</taxon>
        <taxon>Panagrolaimoidea</taxon>
        <taxon>Panagrolaimidae</taxon>
        <taxon>Panagrellus</taxon>
    </lineage>
</organism>
<keyword evidence="2" id="KW-1185">Reference proteome</keyword>
<feature type="chain" id="PRO_5028931071" evidence="1">
    <location>
        <begin position="27"/>
        <end position="134"/>
    </location>
</feature>
<accession>A0A7E4W6H4</accession>
<dbReference type="WBParaSite" id="Pan_g8190.t1">
    <property type="protein sequence ID" value="Pan_g8190.t1"/>
    <property type="gene ID" value="Pan_g8190"/>
</dbReference>